<dbReference type="GO" id="GO:0005739">
    <property type="term" value="C:mitochondrion"/>
    <property type="evidence" value="ECO:0007669"/>
    <property type="project" value="UniProtKB-SubCell"/>
</dbReference>
<gene>
    <name evidence="7" type="ORF">LANO_0G05534G</name>
</gene>
<dbReference type="InterPro" id="IPR036249">
    <property type="entry name" value="Thioredoxin-like_sf"/>
</dbReference>
<evidence type="ECO:0000256" key="6">
    <source>
        <dbReference type="ARBA" id="ARBA00023128"/>
    </source>
</evidence>
<keyword evidence="4" id="KW-0809">Transit peptide</keyword>
<dbReference type="SUPFAM" id="SSF52833">
    <property type="entry name" value="Thioredoxin-like"/>
    <property type="match status" value="1"/>
</dbReference>
<name>A0A1G4KGU7_9SACH</name>
<evidence type="ECO:0000313" key="7">
    <source>
        <dbReference type="EMBL" id="SCV03669.1"/>
    </source>
</evidence>
<comment type="similarity">
    <text evidence="3">Belongs to the FMP46 family.</text>
</comment>
<protein>
    <submittedName>
        <fullName evidence="7">LANO_0G05534g1_1</fullName>
    </submittedName>
</protein>
<proteinExistence type="inferred from homology"/>
<comment type="function">
    <text evidence="1">Putative mitochondrial redox protein which could be involved in the reduction of small toxic molecules.</text>
</comment>
<keyword evidence="5" id="KW-0560">Oxidoreductase</keyword>
<dbReference type="PANTHER" id="PTHR28071">
    <property type="entry name" value="REDOX PROTEIN FMP46, MITOCHONDRIAL-RELATED"/>
    <property type="match status" value="1"/>
</dbReference>
<evidence type="ECO:0000313" key="8">
    <source>
        <dbReference type="Proteomes" id="UP000189911"/>
    </source>
</evidence>
<keyword evidence="6" id="KW-0496">Mitochondrion</keyword>
<dbReference type="OrthoDB" id="4044803at2759"/>
<dbReference type="Proteomes" id="UP000189911">
    <property type="component" value="Chromosome G"/>
</dbReference>
<evidence type="ECO:0000256" key="1">
    <source>
        <dbReference type="ARBA" id="ARBA00002963"/>
    </source>
</evidence>
<evidence type="ECO:0000256" key="4">
    <source>
        <dbReference type="ARBA" id="ARBA00022946"/>
    </source>
</evidence>
<dbReference type="PANTHER" id="PTHR28071:SF1">
    <property type="entry name" value="REDOX PROTEIN FMP46, MITOCHONDRIAL-RELATED"/>
    <property type="match status" value="1"/>
</dbReference>
<accession>A0A1G4KGU7</accession>
<evidence type="ECO:0000256" key="5">
    <source>
        <dbReference type="ARBA" id="ARBA00023002"/>
    </source>
</evidence>
<dbReference type="GO" id="GO:0016491">
    <property type="term" value="F:oxidoreductase activity"/>
    <property type="evidence" value="ECO:0007669"/>
    <property type="project" value="UniProtKB-KW"/>
</dbReference>
<dbReference type="Gene3D" id="3.40.30.10">
    <property type="entry name" value="Glutaredoxin"/>
    <property type="match status" value="1"/>
</dbReference>
<reference evidence="8" key="1">
    <citation type="submission" date="2016-03" db="EMBL/GenBank/DDBJ databases">
        <authorList>
            <person name="Devillers Hugo."/>
        </authorList>
    </citation>
    <scope>NUCLEOTIDE SEQUENCE [LARGE SCALE GENOMIC DNA]</scope>
</reference>
<comment type="subcellular location">
    <subcellularLocation>
        <location evidence="2">Mitochondrion</location>
    </subcellularLocation>
</comment>
<organism evidence="7 8">
    <name type="scientific">Lachancea nothofagi CBS 11611</name>
    <dbReference type="NCBI Taxonomy" id="1266666"/>
    <lineage>
        <taxon>Eukaryota</taxon>
        <taxon>Fungi</taxon>
        <taxon>Dikarya</taxon>
        <taxon>Ascomycota</taxon>
        <taxon>Saccharomycotina</taxon>
        <taxon>Saccharomycetes</taxon>
        <taxon>Saccharomycetales</taxon>
        <taxon>Saccharomycetaceae</taxon>
        <taxon>Lachancea</taxon>
    </lineage>
</organism>
<evidence type="ECO:0000256" key="2">
    <source>
        <dbReference type="ARBA" id="ARBA00004173"/>
    </source>
</evidence>
<dbReference type="AlphaFoldDB" id="A0A1G4KGU7"/>
<dbReference type="EMBL" id="LT598453">
    <property type="protein sequence ID" value="SCV03669.1"/>
    <property type="molecule type" value="Genomic_DNA"/>
</dbReference>
<dbReference type="Pfam" id="PF07955">
    <property type="entry name" value="DUF1687"/>
    <property type="match status" value="1"/>
</dbReference>
<dbReference type="InterPro" id="IPR012882">
    <property type="entry name" value="Fmp46"/>
</dbReference>
<sequence>MSLFRSLQNQPRIITLFTHDVASNPSTLIMQQLRAGPAEKYDIEVHTKFPTLDQLKYLNGIDGAMLQSQIPKLASLMHKDSSFGTFGKDLRECVKLKDWNASSSLWVDWEKRKMGNDASSVKSLLEKL</sequence>
<keyword evidence="8" id="KW-1185">Reference proteome</keyword>
<evidence type="ECO:0000256" key="3">
    <source>
        <dbReference type="ARBA" id="ARBA00009734"/>
    </source>
</evidence>